<evidence type="ECO:0008006" key="4">
    <source>
        <dbReference type="Google" id="ProtNLM"/>
    </source>
</evidence>
<evidence type="ECO:0000313" key="2">
    <source>
        <dbReference type="EMBL" id="DBA24765.1"/>
    </source>
</evidence>
<dbReference type="Proteomes" id="UP001181693">
    <property type="component" value="Unassembled WGS sequence"/>
</dbReference>
<protein>
    <recommendedName>
        <fullName evidence="4">Spermatogenesis-associated protein 48</fullName>
    </recommendedName>
</protein>
<comment type="caution">
    <text evidence="2">The sequence shown here is derived from an EMBL/GenBank/DDBJ whole genome shotgun (WGS) entry which is preliminary data.</text>
</comment>
<feature type="region of interest" description="Disordered" evidence="1">
    <location>
        <begin position="76"/>
        <end position="106"/>
    </location>
</feature>
<dbReference type="EMBL" id="DYDO01000005">
    <property type="protein sequence ID" value="DBA24765.1"/>
    <property type="molecule type" value="Genomic_DNA"/>
</dbReference>
<dbReference type="PANTHER" id="PTHR34759">
    <property type="entry name" value="SPERMATOGENESIS-ASSOCIATED PROTEIN 48"/>
    <property type="match status" value="1"/>
</dbReference>
<keyword evidence="3" id="KW-1185">Reference proteome</keyword>
<dbReference type="Pfam" id="PF15073">
    <property type="entry name" value="SPATA48"/>
    <property type="match status" value="1"/>
</dbReference>
<evidence type="ECO:0000313" key="3">
    <source>
        <dbReference type="Proteomes" id="UP001181693"/>
    </source>
</evidence>
<gene>
    <name evidence="2" type="ORF">GDO54_012377</name>
</gene>
<name>A0AAV3APE6_PYXAD</name>
<evidence type="ECO:0000256" key="1">
    <source>
        <dbReference type="SAM" id="MobiDB-lite"/>
    </source>
</evidence>
<dbReference type="PANTHER" id="PTHR34759:SF1">
    <property type="entry name" value="SPERMATOGENESIS-ASSOCIATED PROTEIN 48"/>
    <property type="match status" value="1"/>
</dbReference>
<proteinExistence type="predicted"/>
<dbReference type="InterPro" id="IPR027867">
    <property type="entry name" value="SPATA48"/>
</dbReference>
<feature type="compositionally biased region" description="Basic and acidic residues" evidence="1">
    <location>
        <begin position="79"/>
        <end position="92"/>
    </location>
</feature>
<dbReference type="AlphaFoldDB" id="A0AAV3APE6"/>
<sequence>MAVYDTLLTGPALPRSNMTTQNPFIKYNPYSTSPDMSGYCLNPLRDDMPLVDPCSGFMSAGADADLRPGTGRKIPCLVDRTDVKPGHNDPREQRKRCKTAPPSGLVSSYTQRNISSQRFKDEEYLKDLIHKEGTKWNSVARSDAALRAKLGGWTSNVKVIPQVTNGHGSPLLPKFILQHSDDSCSRDTLVHKFMYTSSTQRSYEDVPWDIKLPPKLQPPESTLEKMPDPISQHFTQRRYEPEPEIWQVAGGMWDRFQTRVFHGQKKPLTFKSPYPRMDHIPGYCGFTGSVNTEDIDNPRAVFTPFTKVRTLQPRYTNTANTPNIPGYTGRVHWIATHPANSNLPSPPSSADKKMNGYISLIGSKTGSAYNHQGPISKMITTVSPYNPYNKVDKEIIS</sequence>
<organism evidence="2 3">
    <name type="scientific">Pyxicephalus adspersus</name>
    <name type="common">African bullfrog</name>
    <dbReference type="NCBI Taxonomy" id="30357"/>
    <lineage>
        <taxon>Eukaryota</taxon>
        <taxon>Metazoa</taxon>
        <taxon>Chordata</taxon>
        <taxon>Craniata</taxon>
        <taxon>Vertebrata</taxon>
        <taxon>Euteleostomi</taxon>
        <taxon>Amphibia</taxon>
        <taxon>Batrachia</taxon>
        <taxon>Anura</taxon>
        <taxon>Neobatrachia</taxon>
        <taxon>Ranoidea</taxon>
        <taxon>Pyxicephalidae</taxon>
        <taxon>Pyxicephalinae</taxon>
        <taxon>Pyxicephalus</taxon>
    </lineage>
</organism>
<reference evidence="2" key="1">
    <citation type="thesis" date="2020" institute="ProQuest LLC" country="789 East Eisenhower Parkway, Ann Arbor, MI, USA">
        <title>Comparative Genomics and Chromosome Evolution.</title>
        <authorList>
            <person name="Mudd A.B."/>
        </authorList>
    </citation>
    <scope>NUCLEOTIDE SEQUENCE</scope>
    <source>
        <strain evidence="2">1538</strain>
        <tissue evidence="2">Blood</tissue>
    </source>
</reference>
<accession>A0AAV3APE6</accession>